<comment type="catalytic activity">
    <reaction evidence="8">
        <text>6-carboxy-5,6,7,8-tetrahydropterin + H(+) = 7-carboxy-7-carbaguanine + NH4(+)</text>
        <dbReference type="Rhea" id="RHEA:27974"/>
        <dbReference type="ChEBI" id="CHEBI:15378"/>
        <dbReference type="ChEBI" id="CHEBI:28938"/>
        <dbReference type="ChEBI" id="CHEBI:61032"/>
        <dbReference type="ChEBI" id="CHEBI:61036"/>
        <dbReference type="EC" id="4.3.99.3"/>
    </reaction>
</comment>
<dbReference type="GO" id="GO:1904047">
    <property type="term" value="F:S-adenosyl-L-methionine binding"/>
    <property type="evidence" value="ECO:0007669"/>
    <property type="project" value="UniProtKB-UniRule"/>
</dbReference>
<comment type="cofactor">
    <cofactor evidence="8">
        <name>S-adenosyl-L-methionine</name>
        <dbReference type="ChEBI" id="CHEBI:59789"/>
    </cofactor>
    <text evidence="8">Binds 1 S-adenosyl-L-methionine per subunit.</text>
</comment>
<feature type="binding site" evidence="8">
    <location>
        <position position="31"/>
    </location>
    <ligand>
        <name>[4Fe-4S] cluster</name>
        <dbReference type="ChEBI" id="CHEBI:49883"/>
        <note>4Fe-4S-S-AdoMet</note>
    </ligand>
</feature>
<dbReference type="EMBL" id="AP009389">
    <property type="protein sequence ID" value="BAF59581.1"/>
    <property type="molecule type" value="Genomic_DNA"/>
</dbReference>
<keyword evidence="8" id="KW-0671">Queuosine biosynthesis</keyword>
<dbReference type="PANTHER" id="PTHR42836">
    <property type="entry name" value="7-CARBOXY-7-DEAZAGUANINE SYNTHASE"/>
    <property type="match status" value="1"/>
</dbReference>
<evidence type="ECO:0000256" key="2">
    <source>
        <dbReference type="ARBA" id="ARBA00022691"/>
    </source>
</evidence>
<feature type="binding site" evidence="8">
    <location>
        <position position="38"/>
    </location>
    <ligand>
        <name>[4Fe-4S] cluster</name>
        <dbReference type="ChEBI" id="CHEBI:49883"/>
        <note>4Fe-4S-S-AdoMet</note>
    </ligand>
</feature>
<dbReference type="KEGG" id="pth:PTH_1400"/>
<comment type="subunit">
    <text evidence="8">Homodimer.</text>
</comment>
<dbReference type="SFLD" id="SFLDS00029">
    <property type="entry name" value="Radical_SAM"/>
    <property type="match status" value="1"/>
</dbReference>
<reference evidence="11" key="1">
    <citation type="journal article" date="2008" name="Genome Res.">
        <title>The genome of Pelotomaculum thermopropionicum reveals niche-associated evolution in anaerobic microbiota.</title>
        <authorList>
            <person name="Kosaka T."/>
            <person name="Kato S."/>
            <person name="Shimoyama T."/>
            <person name="Ishii S."/>
            <person name="Abe T."/>
            <person name="Watanabe K."/>
        </authorList>
    </citation>
    <scope>NUCLEOTIDE SEQUENCE [LARGE SCALE GENOMIC DNA]</scope>
    <source>
        <strain evidence="11">DSM 13744 / JCM 10971 / SI</strain>
    </source>
</reference>
<dbReference type="GO" id="GO:0008616">
    <property type="term" value="P:tRNA queuosine(34) biosynthetic process"/>
    <property type="evidence" value="ECO:0007669"/>
    <property type="project" value="UniProtKB-UniRule"/>
</dbReference>
<dbReference type="EC" id="4.3.99.3" evidence="8"/>
<dbReference type="PANTHER" id="PTHR42836:SF1">
    <property type="entry name" value="7-CARBOXY-7-DEAZAGUANINE SYNTHASE"/>
    <property type="match status" value="1"/>
</dbReference>
<keyword evidence="2 8" id="KW-0949">S-adenosyl-L-methionine</keyword>
<evidence type="ECO:0000313" key="11">
    <source>
        <dbReference type="Proteomes" id="UP000006556"/>
    </source>
</evidence>
<feature type="binding site" evidence="8">
    <location>
        <position position="92"/>
    </location>
    <ligand>
        <name>S-adenosyl-L-methionine</name>
        <dbReference type="ChEBI" id="CHEBI:59789"/>
    </ligand>
</feature>
<dbReference type="eggNOG" id="COG0602">
    <property type="taxonomic scope" value="Bacteria"/>
</dbReference>
<feature type="binding site" evidence="8">
    <location>
        <position position="35"/>
    </location>
    <ligand>
        <name>[4Fe-4S] cluster</name>
        <dbReference type="ChEBI" id="CHEBI:49883"/>
        <note>4Fe-4S-S-AdoMet</note>
    </ligand>
</feature>
<dbReference type="AlphaFoldDB" id="A5D2D9"/>
<evidence type="ECO:0000256" key="6">
    <source>
        <dbReference type="ARBA" id="ARBA00023014"/>
    </source>
</evidence>
<feature type="binding site" evidence="8">
    <location>
        <begin position="12"/>
        <end position="14"/>
    </location>
    <ligand>
        <name>substrate</name>
    </ligand>
</feature>
<dbReference type="HOGENOM" id="CLU_066739_1_0_9"/>
<comment type="cofactor">
    <cofactor evidence="8">
        <name>Mg(2+)</name>
        <dbReference type="ChEBI" id="CHEBI:18420"/>
    </cofactor>
</comment>
<comment type="function">
    <text evidence="8">Catalyzes the complex heterocyclic radical-mediated conversion of 6-carboxy-5,6,7,8-tetrahydropterin (CPH4) to 7-carboxy-7-deazaguanine (CDG), a step common to the biosynthetic pathways of all 7-deazapurine-containing compounds.</text>
</comment>
<feature type="binding site" evidence="8">
    <location>
        <position position="40"/>
    </location>
    <ligand>
        <name>Mg(2+)</name>
        <dbReference type="ChEBI" id="CHEBI:18420"/>
    </ligand>
</feature>
<comment type="cofactor">
    <cofactor evidence="8">
        <name>[4Fe-4S] cluster</name>
        <dbReference type="ChEBI" id="CHEBI:49883"/>
    </cofactor>
    <text evidence="8">Binds 1 [4Fe-4S] cluster. The cluster is coordinated with 3 cysteines and an exchangeable S-adenosyl-L-methionine.</text>
</comment>
<evidence type="ECO:0000256" key="1">
    <source>
        <dbReference type="ARBA" id="ARBA00022485"/>
    </source>
</evidence>
<keyword evidence="11" id="KW-1185">Reference proteome</keyword>
<organism evidence="10 11">
    <name type="scientific">Pelotomaculum thermopropionicum (strain DSM 13744 / JCM 10971 / SI)</name>
    <dbReference type="NCBI Taxonomy" id="370438"/>
    <lineage>
        <taxon>Bacteria</taxon>
        <taxon>Bacillati</taxon>
        <taxon>Bacillota</taxon>
        <taxon>Clostridia</taxon>
        <taxon>Eubacteriales</taxon>
        <taxon>Desulfotomaculaceae</taxon>
        <taxon>Pelotomaculum</taxon>
    </lineage>
</organism>
<evidence type="ECO:0000256" key="5">
    <source>
        <dbReference type="ARBA" id="ARBA00023004"/>
    </source>
</evidence>
<dbReference type="InterPro" id="IPR024924">
    <property type="entry name" value="7-CO-7-deazaguanine_synth-like"/>
</dbReference>
<proteinExistence type="inferred from homology"/>
<evidence type="ECO:0000313" key="10">
    <source>
        <dbReference type="EMBL" id="BAF59581.1"/>
    </source>
</evidence>
<feature type="binding site" evidence="8">
    <location>
        <begin position="37"/>
        <end position="39"/>
    </location>
    <ligand>
        <name>S-adenosyl-L-methionine</name>
        <dbReference type="ChEBI" id="CHEBI:59789"/>
    </ligand>
</feature>
<feature type="domain" description="Radical SAM core" evidence="9">
    <location>
        <begin position="18"/>
        <end position="245"/>
    </location>
</feature>
<keyword evidence="6 8" id="KW-0411">Iron-sulfur</keyword>
<evidence type="ECO:0000256" key="4">
    <source>
        <dbReference type="ARBA" id="ARBA00022842"/>
    </source>
</evidence>
<dbReference type="PROSITE" id="PS51918">
    <property type="entry name" value="RADICAL_SAM"/>
    <property type="match status" value="1"/>
</dbReference>
<dbReference type="SUPFAM" id="SSF102114">
    <property type="entry name" value="Radical SAM enzymes"/>
    <property type="match status" value="1"/>
</dbReference>
<dbReference type="InterPro" id="IPR007197">
    <property type="entry name" value="rSAM"/>
</dbReference>
<comment type="pathway">
    <text evidence="8">Purine metabolism; 7-cyano-7-deazaguanine biosynthesis.</text>
</comment>
<dbReference type="InterPro" id="IPR013785">
    <property type="entry name" value="Aldolase_TIM"/>
</dbReference>
<dbReference type="GO" id="GO:0016840">
    <property type="term" value="F:carbon-nitrogen lyase activity"/>
    <property type="evidence" value="ECO:0007669"/>
    <property type="project" value="UniProtKB-UniRule"/>
</dbReference>
<keyword evidence="7 8" id="KW-0456">Lyase</keyword>
<feature type="binding site" evidence="8">
    <location>
        <position position="27"/>
    </location>
    <ligand>
        <name>substrate</name>
    </ligand>
</feature>
<feature type="binding site" evidence="8">
    <location>
        <position position="90"/>
    </location>
    <ligand>
        <name>substrate</name>
    </ligand>
</feature>
<dbReference type="Pfam" id="PF04055">
    <property type="entry name" value="Radical_SAM"/>
    <property type="match status" value="1"/>
</dbReference>
<keyword evidence="5 8" id="KW-0408">Iron</keyword>
<dbReference type="STRING" id="370438.PTH_1400"/>
<name>A5D2D9_PELTS</name>
<protein>
    <recommendedName>
        <fullName evidence="8">7-carboxy-7-deazaguanine synthase</fullName>
        <shortName evidence="8">CDG synthase</shortName>
        <ecNumber evidence="8">4.3.99.3</ecNumber>
    </recommendedName>
    <alternativeName>
        <fullName evidence="8">Queuosine biosynthesis protein QueE</fullName>
    </alternativeName>
</protein>
<dbReference type="HAMAP" id="MF_00917">
    <property type="entry name" value="QueE"/>
    <property type="match status" value="1"/>
</dbReference>
<keyword evidence="1 8" id="KW-0004">4Fe-4S</keyword>
<evidence type="ECO:0000256" key="8">
    <source>
        <dbReference type="HAMAP-Rule" id="MF_00917"/>
    </source>
</evidence>
<dbReference type="UniPathway" id="UPA00391"/>
<sequence length="245" mass="26675">MRAYVSEIFSSVQGEGLLTGCRQVFIRFYGCNLNCSFCDTKYGGPPACCRIESLPAGGDFRYLPNPLKVGEAASAAASYDLSLHHSVSLTGGEPLLHTAFLKELIPLVKGTRHGIYLETNGTLPGNLLEVIDLIDMVSMDFKLPSVSGMPPFWEKHWDFLKIAASRKVLVKVVVGQNTAHEEIEKSASIIKSVSSNIPMVIQPVTGSDGTLGITASRVLELQKLALKFLNDVRVIPQTHKVIGYL</sequence>
<keyword evidence="3 8" id="KW-0479">Metal-binding</keyword>
<accession>A5D2D9</accession>
<gene>
    <name evidence="10" type="primary">NrdG</name>
    <name evidence="8" type="synonym">queE</name>
    <name evidence="10" type="ordered locus">PTH_1400</name>
</gene>
<dbReference type="PIRSF" id="PIRSF000370">
    <property type="entry name" value="QueE"/>
    <property type="match status" value="1"/>
</dbReference>
<comment type="similarity">
    <text evidence="8">Belongs to the radical SAM superfamily. 7-carboxy-7-deazaguanine synthase family.</text>
</comment>
<dbReference type="GO" id="GO:0051539">
    <property type="term" value="F:4 iron, 4 sulfur cluster binding"/>
    <property type="evidence" value="ECO:0007669"/>
    <property type="project" value="UniProtKB-UniRule"/>
</dbReference>
<dbReference type="Gene3D" id="3.20.20.70">
    <property type="entry name" value="Aldolase class I"/>
    <property type="match status" value="1"/>
</dbReference>
<keyword evidence="4 8" id="KW-0460">Magnesium</keyword>
<comment type="caution">
    <text evidence="8">Lacks conserved residue(s) required for the propagation of feature annotation.</text>
</comment>
<dbReference type="GO" id="GO:0000287">
    <property type="term" value="F:magnesium ion binding"/>
    <property type="evidence" value="ECO:0007669"/>
    <property type="project" value="UniProtKB-UniRule"/>
</dbReference>
<dbReference type="Proteomes" id="UP000006556">
    <property type="component" value="Chromosome"/>
</dbReference>
<evidence type="ECO:0000256" key="7">
    <source>
        <dbReference type="ARBA" id="ARBA00023239"/>
    </source>
</evidence>
<dbReference type="InterPro" id="IPR058240">
    <property type="entry name" value="rSAM_sf"/>
</dbReference>
<evidence type="ECO:0000259" key="9">
    <source>
        <dbReference type="PROSITE" id="PS51918"/>
    </source>
</evidence>
<dbReference type="CDD" id="cd01335">
    <property type="entry name" value="Radical_SAM"/>
    <property type="match status" value="1"/>
</dbReference>
<evidence type="ECO:0000256" key="3">
    <source>
        <dbReference type="ARBA" id="ARBA00022723"/>
    </source>
</evidence>